<dbReference type="AlphaFoldDB" id="A0A0F7SUN1"/>
<proteinExistence type="inferred from homology"/>
<name>A0A0F7SUN1_PHARH</name>
<sequence>MSFQTPSDRSLDPFCQPPPSQPVASSSSSHPAFSYPSASSSATPSSSSSSSTAFFPGGLSKEFFPSRPEEDAAGLRILGTGMEGRVPYPAQWSSEGSAERSKGPLLNALNGLLRSSTSGPILEIASGFGIHVEHFASAHPTLEFQPTECDPYLVSEIDRDLQGTPNVRKAKLLDVLNRFDWKALKVNRSKDGLSGEVVFSGVVIENLLHVAPPECTTAIFQALSPASPLSLLDKHQGWIAIYGAFVEDGQYLGENDRAFDAHIKSQSPYFGLRDIARFVLPEAERNGFLLVERLSMPRGNTLLLFKPNGNGSMNSSLSNTQVESSSGKDHVTDGKSSAKLTIDLAAATGVGAVLATSEISWSVA</sequence>
<dbReference type="Pfam" id="PF06080">
    <property type="entry name" value="DUF938"/>
    <property type="match status" value="1"/>
</dbReference>
<accession>A0A0F7SUN1</accession>
<reference evidence="3" key="1">
    <citation type="submission" date="2014-08" db="EMBL/GenBank/DDBJ databases">
        <authorList>
            <person name="Sharma Rahul"/>
            <person name="Thines Marco"/>
        </authorList>
    </citation>
    <scope>NUCLEOTIDE SEQUENCE</scope>
</reference>
<organism evidence="3">
    <name type="scientific">Phaffia rhodozyma</name>
    <name type="common">Yeast</name>
    <name type="synonym">Xanthophyllomyces dendrorhous</name>
    <dbReference type="NCBI Taxonomy" id="264483"/>
    <lineage>
        <taxon>Eukaryota</taxon>
        <taxon>Fungi</taxon>
        <taxon>Dikarya</taxon>
        <taxon>Basidiomycota</taxon>
        <taxon>Agaricomycotina</taxon>
        <taxon>Tremellomycetes</taxon>
        <taxon>Cystofilobasidiales</taxon>
        <taxon>Mrakiaceae</taxon>
        <taxon>Phaffia</taxon>
    </lineage>
</organism>
<comment type="similarity">
    <text evidence="1">Belongs to the UPF0585 family.</text>
</comment>
<dbReference type="SUPFAM" id="SSF53335">
    <property type="entry name" value="S-adenosyl-L-methionine-dependent methyltransferases"/>
    <property type="match status" value="1"/>
</dbReference>
<dbReference type="PANTHER" id="PTHR20974:SF0">
    <property type="entry name" value="UPF0585 PROTEIN CG18661"/>
    <property type="match status" value="1"/>
</dbReference>
<evidence type="ECO:0008006" key="4">
    <source>
        <dbReference type="Google" id="ProtNLM"/>
    </source>
</evidence>
<dbReference type="EMBL" id="LN483166">
    <property type="protein sequence ID" value="CED84394.1"/>
    <property type="molecule type" value="Genomic_DNA"/>
</dbReference>
<feature type="region of interest" description="Disordered" evidence="2">
    <location>
        <begin position="1"/>
        <end position="53"/>
    </location>
</feature>
<feature type="region of interest" description="Disordered" evidence="2">
    <location>
        <begin position="313"/>
        <end position="333"/>
    </location>
</feature>
<feature type="compositionally biased region" description="Low complexity" evidence="2">
    <location>
        <begin position="22"/>
        <end position="51"/>
    </location>
</feature>
<dbReference type="PANTHER" id="PTHR20974">
    <property type="entry name" value="UPF0585 PROTEIN CG18661"/>
    <property type="match status" value="1"/>
</dbReference>
<evidence type="ECO:0000256" key="2">
    <source>
        <dbReference type="SAM" id="MobiDB-lite"/>
    </source>
</evidence>
<evidence type="ECO:0000313" key="3">
    <source>
        <dbReference type="EMBL" id="CED84394.1"/>
    </source>
</evidence>
<protein>
    <recommendedName>
        <fullName evidence="4">S-adenosyl-L-methionine-dependent methyltransferase</fullName>
    </recommendedName>
</protein>
<dbReference type="InterPro" id="IPR010342">
    <property type="entry name" value="DUF938"/>
</dbReference>
<evidence type="ECO:0000256" key="1">
    <source>
        <dbReference type="ARBA" id="ARBA00008308"/>
    </source>
</evidence>
<dbReference type="InterPro" id="IPR029063">
    <property type="entry name" value="SAM-dependent_MTases_sf"/>
</dbReference>